<dbReference type="InterPro" id="IPR046253">
    <property type="entry name" value="DUF6286"/>
</dbReference>
<keyword evidence="2" id="KW-0812">Transmembrane</keyword>
<sequence length="227" mass="24529">MSSQGDPREEPRPIEPAEEVPDAQDEAAPAGAHRAPLSRVHDKVADRAAVRAFRPRRRVPAVVVAVLLTLLGLLVAVEALSALTGRPLRLAPYDRMAGWASSTLWSDPWFLVGAAIVTLIGLALLVTAIVPGRPRMVPVRSGQRDLVVGLRPKGVTRALARAAEQVPGVRSARAGLRGSTFTVTPTTSGWRGRDEFKQDVRDAVLTKLAELDPAHPYRVAVHVKEHR</sequence>
<name>A0A1G8VFD8_9ACTN</name>
<gene>
    <name evidence="4" type="ORF">SAMN05421874_102546</name>
</gene>
<feature type="compositionally biased region" description="Acidic residues" evidence="1">
    <location>
        <begin position="16"/>
        <end position="25"/>
    </location>
</feature>
<dbReference type="EMBL" id="FNFB01000002">
    <property type="protein sequence ID" value="SDJ64627.1"/>
    <property type="molecule type" value="Genomic_DNA"/>
</dbReference>
<feature type="domain" description="DUF6286" evidence="3">
    <location>
        <begin position="119"/>
        <end position="224"/>
    </location>
</feature>
<keyword evidence="2" id="KW-0472">Membrane</keyword>
<evidence type="ECO:0000313" key="4">
    <source>
        <dbReference type="EMBL" id="SDJ64627.1"/>
    </source>
</evidence>
<dbReference type="OrthoDB" id="3542723at2"/>
<feature type="region of interest" description="Disordered" evidence="1">
    <location>
        <begin position="1"/>
        <end position="39"/>
    </location>
</feature>
<evidence type="ECO:0000256" key="1">
    <source>
        <dbReference type="SAM" id="MobiDB-lite"/>
    </source>
</evidence>
<dbReference type="Pfam" id="PF19803">
    <property type="entry name" value="DUF6286"/>
    <property type="match status" value="1"/>
</dbReference>
<feature type="transmembrane region" description="Helical" evidence="2">
    <location>
        <begin position="109"/>
        <end position="130"/>
    </location>
</feature>
<accession>A0A1G8VFD8</accession>
<dbReference type="Proteomes" id="UP000198683">
    <property type="component" value="Unassembled WGS sequence"/>
</dbReference>
<feature type="compositionally biased region" description="Basic and acidic residues" evidence="1">
    <location>
        <begin position="1"/>
        <end position="15"/>
    </location>
</feature>
<organism evidence="4 5">
    <name type="scientific">Nonomuraea maritima</name>
    <dbReference type="NCBI Taxonomy" id="683260"/>
    <lineage>
        <taxon>Bacteria</taxon>
        <taxon>Bacillati</taxon>
        <taxon>Actinomycetota</taxon>
        <taxon>Actinomycetes</taxon>
        <taxon>Streptosporangiales</taxon>
        <taxon>Streptosporangiaceae</taxon>
        <taxon>Nonomuraea</taxon>
    </lineage>
</organism>
<evidence type="ECO:0000259" key="3">
    <source>
        <dbReference type="Pfam" id="PF19803"/>
    </source>
</evidence>
<protein>
    <recommendedName>
        <fullName evidence="3">DUF6286 domain-containing protein</fullName>
    </recommendedName>
</protein>
<proteinExistence type="predicted"/>
<keyword evidence="5" id="KW-1185">Reference proteome</keyword>
<evidence type="ECO:0000313" key="5">
    <source>
        <dbReference type="Proteomes" id="UP000198683"/>
    </source>
</evidence>
<reference evidence="4 5" key="1">
    <citation type="submission" date="2016-10" db="EMBL/GenBank/DDBJ databases">
        <authorList>
            <person name="de Groot N.N."/>
        </authorList>
    </citation>
    <scope>NUCLEOTIDE SEQUENCE [LARGE SCALE GENOMIC DNA]</scope>
    <source>
        <strain evidence="4 5">CGMCC 4.5681</strain>
    </source>
</reference>
<feature type="transmembrane region" description="Helical" evidence="2">
    <location>
        <begin position="61"/>
        <end position="83"/>
    </location>
</feature>
<dbReference type="AlphaFoldDB" id="A0A1G8VFD8"/>
<evidence type="ECO:0000256" key="2">
    <source>
        <dbReference type="SAM" id="Phobius"/>
    </source>
</evidence>
<dbReference type="RefSeq" id="WP_090760468.1">
    <property type="nucleotide sequence ID" value="NZ_FNFB01000002.1"/>
</dbReference>
<dbReference type="STRING" id="683260.SAMN05421874_102546"/>
<keyword evidence="2" id="KW-1133">Transmembrane helix</keyword>